<dbReference type="OrthoDB" id="202825at2759"/>
<dbReference type="Gene3D" id="3.30.470.20">
    <property type="entry name" value="ATP-grasp fold, B domain"/>
    <property type="match status" value="2"/>
</dbReference>
<dbReference type="AlphaFoldDB" id="F2U6V4"/>
<dbReference type="InterPro" id="IPR027752">
    <property type="entry name" value="TTLL10"/>
</dbReference>
<evidence type="ECO:0000256" key="1">
    <source>
        <dbReference type="SAM" id="MobiDB-lite"/>
    </source>
</evidence>
<feature type="compositionally biased region" description="Low complexity" evidence="1">
    <location>
        <begin position="272"/>
        <end position="282"/>
    </location>
</feature>
<dbReference type="SUPFAM" id="SSF56059">
    <property type="entry name" value="Glutathione synthetase ATP-binding domain-like"/>
    <property type="match status" value="1"/>
</dbReference>
<evidence type="ECO:0008006" key="4">
    <source>
        <dbReference type="Google" id="ProtNLM"/>
    </source>
</evidence>
<dbReference type="Proteomes" id="UP000007799">
    <property type="component" value="Unassembled WGS sequence"/>
</dbReference>
<proteinExistence type="predicted"/>
<dbReference type="RefSeq" id="XP_004995090.1">
    <property type="nucleotide sequence ID" value="XM_004995033.1"/>
</dbReference>
<dbReference type="GeneID" id="16075670"/>
<dbReference type="Pfam" id="PF03133">
    <property type="entry name" value="TTL"/>
    <property type="match status" value="2"/>
</dbReference>
<name>F2U6V4_SALR5</name>
<dbReference type="KEGG" id="sre:PTSG_04194"/>
<dbReference type="STRING" id="946362.F2U6V4"/>
<gene>
    <name evidence="2" type="ORF">PTSG_04194</name>
</gene>
<dbReference type="EMBL" id="GL832963">
    <property type="protein sequence ID" value="EGD83586.1"/>
    <property type="molecule type" value="Genomic_DNA"/>
</dbReference>
<dbReference type="PANTHER" id="PTHR46810">
    <property type="entry name" value="INACTIVE POLYGLYCYLASE TTLL10"/>
    <property type="match status" value="1"/>
</dbReference>
<evidence type="ECO:0000313" key="3">
    <source>
        <dbReference type="Proteomes" id="UP000007799"/>
    </source>
</evidence>
<reference evidence="2" key="1">
    <citation type="submission" date="2009-08" db="EMBL/GenBank/DDBJ databases">
        <title>Annotation of Salpingoeca rosetta.</title>
        <authorList>
            <consortium name="The Broad Institute Genome Sequencing Platform"/>
            <person name="Russ C."/>
            <person name="Cuomo C."/>
            <person name="Burger G."/>
            <person name="Gray M.W."/>
            <person name="Holland P.W.H."/>
            <person name="King N."/>
            <person name="Lang F.B.F."/>
            <person name="Roger A.J."/>
            <person name="Ruiz-Trillo I."/>
            <person name="Young S.K."/>
            <person name="Zeng Q."/>
            <person name="Gargeya S."/>
            <person name="Alvarado L."/>
            <person name="Berlin A."/>
            <person name="Chapman S.B."/>
            <person name="Chen Z."/>
            <person name="Freedman E."/>
            <person name="Gellesch M."/>
            <person name="Goldberg J."/>
            <person name="Griggs A."/>
            <person name="Gujja S."/>
            <person name="Heilman E."/>
            <person name="Heiman D."/>
            <person name="Howarth C."/>
            <person name="Mehta T."/>
            <person name="Neiman D."/>
            <person name="Pearson M."/>
            <person name="Roberts A."/>
            <person name="Saif S."/>
            <person name="Shea T."/>
            <person name="Shenoy N."/>
            <person name="Sisk P."/>
            <person name="Stolte C."/>
            <person name="Sykes S."/>
            <person name="White J."/>
            <person name="Yandava C."/>
            <person name="Haas B."/>
            <person name="Nusbaum C."/>
            <person name="Birren B."/>
        </authorList>
    </citation>
    <scope>NUCLEOTIDE SEQUENCE [LARGE SCALE GENOMIC DNA]</scope>
    <source>
        <strain evidence="2">ATCC 50818</strain>
    </source>
</reference>
<dbReference type="GO" id="GO:0070737">
    <property type="term" value="F:protein-glycine ligase activity, elongating"/>
    <property type="evidence" value="ECO:0007669"/>
    <property type="project" value="TreeGrafter"/>
</dbReference>
<feature type="region of interest" description="Disordered" evidence="1">
    <location>
        <begin position="241"/>
        <end position="295"/>
    </location>
</feature>
<dbReference type="InterPro" id="IPR004344">
    <property type="entry name" value="TTL/TTLL_fam"/>
</dbReference>
<dbReference type="PANTHER" id="PTHR46810:SF1">
    <property type="entry name" value="INACTIVE POLYGLYCYLASE TTLL10"/>
    <property type="match status" value="1"/>
</dbReference>
<dbReference type="eggNOG" id="KOG2157">
    <property type="taxonomic scope" value="Eukaryota"/>
</dbReference>
<organism evidence="3">
    <name type="scientific">Salpingoeca rosetta (strain ATCC 50818 / BSB-021)</name>
    <dbReference type="NCBI Taxonomy" id="946362"/>
    <lineage>
        <taxon>Eukaryota</taxon>
        <taxon>Choanoflagellata</taxon>
        <taxon>Craspedida</taxon>
        <taxon>Salpingoecidae</taxon>
        <taxon>Salpingoeca</taxon>
    </lineage>
</organism>
<dbReference type="FunCoup" id="F2U6V4">
    <property type="interactions" value="92"/>
</dbReference>
<evidence type="ECO:0000313" key="2">
    <source>
        <dbReference type="EMBL" id="EGD83586.1"/>
    </source>
</evidence>
<protein>
    <recommendedName>
        <fullName evidence="4">Tubulin-tyrosine ligase</fullName>
    </recommendedName>
</protein>
<dbReference type="InParanoid" id="F2U6V4"/>
<sequence length="413" mass="46727">MALISSQFTLKWVEVRKQIDFKAFRPGKQLLARNPKISVVASKAKLIDTLRSYERVAQRTTATKLKMADFFPQSFKVDDLSERREFFAAVKKDPKAVWICKPTGMNQGKGIFIVKDAQQFVAELKEESARLRQGRQRPKMARVVQRYLQRPLLLQRRKFDIRAYMLIAWTQPFLVYFHHGYLRLSLSEYSADSFDDTAAHLTNQYQQKRVEGFADRKQDSMWSMDQFVEYLATEEGRSAVAEGARHKLDGPAARPGDGGGGRGSGGDRADTSNNDGDSSSSSSHDDGDARQQGESALAGARHWVNHVLTDRMKAIMTHAFLSARPHLDRSPGLFDLLGFDFMIDDELNAWLIEINVNPALHTTCKPCQDLLPGMIRTVVDMELDLFQQYTKSKAPVRPPADTGDFSLIHKGKR</sequence>
<keyword evidence="3" id="KW-1185">Reference proteome</keyword>
<accession>F2U6V4</accession>
<feature type="region of interest" description="Disordered" evidence="1">
    <location>
        <begin position="394"/>
        <end position="413"/>
    </location>
</feature>
<dbReference type="PROSITE" id="PS51221">
    <property type="entry name" value="TTL"/>
    <property type="match status" value="1"/>
</dbReference>